<evidence type="ECO:0000256" key="1">
    <source>
        <dbReference type="PIRSR" id="PIRSR600760-2"/>
    </source>
</evidence>
<dbReference type="PANTHER" id="PTHR43028:SF5">
    <property type="entry name" value="3'(2'),5'-BISPHOSPHATE NUCLEOTIDASE 1"/>
    <property type="match status" value="1"/>
</dbReference>
<dbReference type="Gene3D" id="3.30.540.10">
    <property type="entry name" value="Fructose-1,6-Bisphosphatase, subunit A, domain 1"/>
    <property type="match status" value="1"/>
</dbReference>
<feature type="binding site" evidence="1">
    <location>
        <position position="106"/>
    </location>
    <ligand>
        <name>Mg(2+)</name>
        <dbReference type="ChEBI" id="CHEBI:18420"/>
        <label>1</label>
        <note>catalytic</note>
    </ligand>
</feature>
<feature type="binding site" evidence="1">
    <location>
        <position position="84"/>
    </location>
    <ligand>
        <name>Mg(2+)</name>
        <dbReference type="ChEBI" id="CHEBI:18420"/>
        <label>1</label>
        <note>catalytic</note>
    </ligand>
</feature>
<proteinExistence type="predicted"/>
<protein>
    <recommendedName>
        <fullName evidence="5">Inositol monophosphatase</fullName>
    </recommendedName>
</protein>
<dbReference type="AlphaFoldDB" id="A0A1G2KYU1"/>
<dbReference type="GO" id="GO:0046872">
    <property type="term" value="F:metal ion binding"/>
    <property type="evidence" value="ECO:0007669"/>
    <property type="project" value="UniProtKB-KW"/>
</dbReference>
<organism evidence="3 4">
    <name type="scientific">Candidatus Sungbacteria bacterium RIFCSPLOWO2_01_FULL_47_10</name>
    <dbReference type="NCBI Taxonomy" id="1802276"/>
    <lineage>
        <taxon>Bacteria</taxon>
        <taxon>Candidatus Sungiibacteriota</taxon>
    </lineage>
</organism>
<dbReference type="InterPro" id="IPR050725">
    <property type="entry name" value="CysQ/Inositol_MonoPase"/>
</dbReference>
<keyword evidence="1" id="KW-0479">Metal-binding</keyword>
<dbReference type="PANTHER" id="PTHR43028">
    <property type="entry name" value="3'(2'),5'-BISPHOSPHATE NUCLEOTIDASE 1"/>
    <property type="match status" value="1"/>
</dbReference>
<sequence>MLMNHARNASFGKVNAHIIGIVLKETVRRAMQSARNQLRDFEVAVKGKKEDGGDDYVTTVDKSVQTIYVRTLRECFPHIGIVAEEADLAVPSDRGYDGCFFTVDPIDGTSALKRKQSHGIGSMVSLVWRGKIVSAWVGDVMSQEVYGYRPGSAKVHRIRDWGISEHLTINPHQPLKSQYILLRDNPMEFNGVLAALIGNKFKNVEVSGGSIGISAARLWKGEVGAILLMPNTEKPWDTAPVIGISQKLGFVFLRMDALDGIFVLYNPPVTNVQYKRTHPIMIVHETRLPELIS</sequence>
<evidence type="ECO:0000256" key="2">
    <source>
        <dbReference type="SAM" id="Coils"/>
    </source>
</evidence>
<feature type="coiled-coil region" evidence="2">
    <location>
        <begin position="24"/>
        <end position="51"/>
    </location>
</feature>
<dbReference type="PRINTS" id="PR00377">
    <property type="entry name" value="IMPHPHTASES"/>
</dbReference>
<dbReference type="Pfam" id="PF00459">
    <property type="entry name" value="Inositol_P"/>
    <property type="match status" value="1"/>
</dbReference>
<reference evidence="3 4" key="1">
    <citation type="journal article" date="2016" name="Nat. Commun.">
        <title>Thousands of microbial genomes shed light on interconnected biogeochemical processes in an aquifer system.</title>
        <authorList>
            <person name="Anantharaman K."/>
            <person name="Brown C.T."/>
            <person name="Hug L.A."/>
            <person name="Sharon I."/>
            <person name="Castelle C.J."/>
            <person name="Probst A.J."/>
            <person name="Thomas B.C."/>
            <person name="Singh A."/>
            <person name="Wilkins M.J."/>
            <person name="Karaoz U."/>
            <person name="Brodie E.L."/>
            <person name="Williams K.H."/>
            <person name="Hubbard S.S."/>
            <person name="Banfield J.F."/>
        </authorList>
    </citation>
    <scope>NUCLEOTIDE SEQUENCE [LARGE SCALE GENOMIC DNA]</scope>
</reference>
<dbReference type="SUPFAM" id="SSF56655">
    <property type="entry name" value="Carbohydrate phosphatase"/>
    <property type="match status" value="1"/>
</dbReference>
<evidence type="ECO:0000313" key="3">
    <source>
        <dbReference type="EMBL" id="OHA04617.1"/>
    </source>
</evidence>
<feature type="binding site" evidence="1">
    <location>
        <position position="104"/>
    </location>
    <ligand>
        <name>Mg(2+)</name>
        <dbReference type="ChEBI" id="CHEBI:18420"/>
        <label>1</label>
        <note>catalytic</note>
    </ligand>
</feature>
<feature type="binding site" evidence="1">
    <location>
        <position position="237"/>
    </location>
    <ligand>
        <name>Mg(2+)</name>
        <dbReference type="ChEBI" id="CHEBI:18420"/>
        <label>1</label>
        <note>catalytic</note>
    </ligand>
</feature>
<evidence type="ECO:0008006" key="5">
    <source>
        <dbReference type="Google" id="ProtNLM"/>
    </source>
</evidence>
<gene>
    <name evidence="3" type="ORF">A2934_01675</name>
</gene>
<dbReference type="Proteomes" id="UP000177982">
    <property type="component" value="Unassembled WGS sequence"/>
</dbReference>
<comment type="cofactor">
    <cofactor evidence="1">
        <name>Mg(2+)</name>
        <dbReference type="ChEBI" id="CHEBI:18420"/>
    </cofactor>
</comment>
<feature type="binding site" evidence="1">
    <location>
        <position position="107"/>
    </location>
    <ligand>
        <name>Mg(2+)</name>
        <dbReference type="ChEBI" id="CHEBI:18420"/>
        <label>1</label>
        <note>catalytic</note>
    </ligand>
</feature>
<name>A0A1G2KYU1_9BACT</name>
<keyword evidence="1" id="KW-0460">Magnesium</keyword>
<comment type="caution">
    <text evidence="3">The sequence shown here is derived from an EMBL/GenBank/DDBJ whole genome shotgun (WGS) entry which is preliminary data.</text>
</comment>
<dbReference type="InterPro" id="IPR000760">
    <property type="entry name" value="Inositol_monophosphatase-like"/>
</dbReference>
<keyword evidence="2" id="KW-0175">Coiled coil</keyword>
<evidence type="ECO:0000313" key="4">
    <source>
        <dbReference type="Proteomes" id="UP000177982"/>
    </source>
</evidence>
<accession>A0A1G2KYU1</accession>
<dbReference type="EMBL" id="MHQO01000073">
    <property type="protein sequence ID" value="OHA04617.1"/>
    <property type="molecule type" value="Genomic_DNA"/>
</dbReference>